<dbReference type="RefSeq" id="WP_168039605.1">
    <property type="nucleotide sequence ID" value="NZ_JAATJH010000007.1"/>
</dbReference>
<evidence type="ECO:0000313" key="7">
    <source>
        <dbReference type="Proteomes" id="UP000770785"/>
    </source>
</evidence>
<feature type="transmembrane region" description="Helical" evidence="5">
    <location>
        <begin position="131"/>
        <end position="153"/>
    </location>
</feature>
<evidence type="ECO:0000256" key="5">
    <source>
        <dbReference type="SAM" id="Phobius"/>
    </source>
</evidence>
<dbReference type="Pfam" id="PF04191">
    <property type="entry name" value="PEMT"/>
    <property type="match status" value="1"/>
</dbReference>
<protein>
    <submittedName>
        <fullName evidence="6">Protein-S-isoprenylcysteine O-methyltransferase Ste14</fullName>
    </submittedName>
</protein>
<keyword evidence="2 5" id="KW-0812">Transmembrane</keyword>
<gene>
    <name evidence="6" type="ORF">GGR27_003509</name>
</gene>
<sequence>MHPTAYIIQATLISLWWIGLSVSPTLFAAFQFTGIGPVAFKAFLLPDVVMIAGLSVVRAYRESRALEYVILGGFGYASLYCLNASWLTGSGFLPTTVMTLGLAYNLFLVYGNYSFRTSTTTNRGVNGVKTLVQTVCVWFITLGLFPYLIVTAFGTSPTFISGPSFWLAVGMFLLCSVLGLASAFVMVRDGDGTPLPLDQTSRLVIAGSYRYVRNPMAVAGVGQGIAVSLALTSWPVLLYALLGGVLWHCVVRPLEEEDLTRRFGDDYLAYRSRVRCWVPYFGISG</sequence>
<evidence type="ECO:0000313" key="6">
    <source>
        <dbReference type="EMBL" id="NJC27990.1"/>
    </source>
</evidence>
<feature type="transmembrane region" description="Helical" evidence="5">
    <location>
        <begin position="92"/>
        <end position="110"/>
    </location>
</feature>
<keyword evidence="4 5" id="KW-0472">Membrane</keyword>
<dbReference type="InterPro" id="IPR007318">
    <property type="entry name" value="Phopholipid_MeTrfase"/>
</dbReference>
<feature type="transmembrane region" description="Helical" evidence="5">
    <location>
        <begin position="12"/>
        <end position="32"/>
    </location>
</feature>
<name>A0ABX0XF96_9BACT</name>
<feature type="transmembrane region" description="Helical" evidence="5">
    <location>
        <begin position="211"/>
        <end position="230"/>
    </location>
</feature>
<comment type="caution">
    <text evidence="6">The sequence shown here is derived from an EMBL/GenBank/DDBJ whole genome shotgun (WGS) entry which is preliminary data.</text>
</comment>
<proteinExistence type="predicted"/>
<dbReference type="Proteomes" id="UP000770785">
    <property type="component" value="Unassembled WGS sequence"/>
</dbReference>
<organism evidence="6 7">
    <name type="scientific">Neolewinella antarctica</name>
    <dbReference type="NCBI Taxonomy" id="442734"/>
    <lineage>
        <taxon>Bacteria</taxon>
        <taxon>Pseudomonadati</taxon>
        <taxon>Bacteroidota</taxon>
        <taxon>Saprospiria</taxon>
        <taxon>Saprospirales</taxon>
        <taxon>Lewinellaceae</taxon>
        <taxon>Neolewinella</taxon>
    </lineage>
</organism>
<feature type="transmembrane region" description="Helical" evidence="5">
    <location>
        <begin position="38"/>
        <end position="56"/>
    </location>
</feature>
<evidence type="ECO:0000256" key="2">
    <source>
        <dbReference type="ARBA" id="ARBA00022692"/>
    </source>
</evidence>
<feature type="transmembrane region" description="Helical" evidence="5">
    <location>
        <begin position="68"/>
        <end position="86"/>
    </location>
</feature>
<dbReference type="EMBL" id="JAATJH010000007">
    <property type="protein sequence ID" value="NJC27990.1"/>
    <property type="molecule type" value="Genomic_DNA"/>
</dbReference>
<evidence type="ECO:0000256" key="4">
    <source>
        <dbReference type="ARBA" id="ARBA00023136"/>
    </source>
</evidence>
<feature type="transmembrane region" description="Helical" evidence="5">
    <location>
        <begin position="165"/>
        <end position="187"/>
    </location>
</feature>
<evidence type="ECO:0000256" key="3">
    <source>
        <dbReference type="ARBA" id="ARBA00022989"/>
    </source>
</evidence>
<keyword evidence="7" id="KW-1185">Reference proteome</keyword>
<comment type="subcellular location">
    <subcellularLocation>
        <location evidence="1">Endomembrane system</location>
        <topology evidence="1">Multi-pass membrane protein</topology>
    </subcellularLocation>
</comment>
<dbReference type="Gene3D" id="1.20.120.1630">
    <property type="match status" value="1"/>
</dbReference>
<keyword evidence="3 5" id="KW-1133">Transmembrane helix</keyword>
<evidence type="ECO:0000256" key="1">
    <source>
        <dbReference type="ARBA" id="ARBA00004127"/>
    </source>
</evidence>
<accession>A0ABX0XF96</accession>
<reference evidence="6 7" key="1">
    <citation type="submission" date="2020-03" db="EMBL/GenBank/DDBJ databases">
        <title>Genomic Encyclopedia of Type Strains, Phase IV (KMG-IV): sequencing the most valuable type-strain genomes for metagenomic binning, comparative biology and taxonomic classification.</title>
        <authorList>
            <person name="Goeker M."/>
        </authorList>
    </citation>
    <scope>NUCLEOTIDE SEQUENCE [LARGE SCALE GENOMIC DNA]</scope>
    <source>
        <strain evidence="6 7">DSM 105096</strain>
    </source>
</reference>